<accession>A0A1A6XRF4</accession>
<evidence type="ECO:0008006" key="3">
    <source>
        <dbReference type="Google" id="ProtNLM"/>
    </source>
</evidence>
<dbReference type="OrthoDB" id="9153118at2"/>
<dbReference type="InterPro" id="IPR007358">
    <property type="entry name" value="Nucleoid_associated_NdpA"/>
</dbReference>
<evidence type="ECO:0000313" key="1">
    <source>
        <dbReference type="EMBL" id="OBU65290.1"/>
    </source>
</evidence>
<evidence type="ECO:0000313" key="2">
    <source>
        <dbReference type="Proteomes" id="UP000092256"/>
    </source>
</evidence>
<dbReference type="EMBL" id="LYVJ01000011">
    <property type="protein sequence ID" value="OBU65290.1"/>
    <property type="molecule type" value="Genomic_DNA"/>
</dbReference>
<comment type="caution">
    <text evidence="1">The sequence shown here is derived from an EMBL/GenBank/DDBJ whole genome shotgun (WGS) entry which is preliminary data.</text>
</comment>
<dbReference type="Pfam" id="PF04245">
    <property type="entry name" value="NA37"/>
    <property type="match status" value="1"/>
</dbReference>
<dbReference type="Proteomes" id="UP000092256">
    <property type="component" value="Unassembled WGS sequence"/>
</dbReference>
<gene>
    <name evidence="1" type="ORF">A9K58_14490</name>
</gene>
<proteinExistence type="predicted"/>
<sequence length="348" mass="37824">MDVYRGRTARSRMSVESARVVKFIVHRVGNRIREEGTRLSSDAIDAGPDVNAILVDNYLRGTQEGGERYAFTHESTLDLNDVRRFAADALADDENFVESSKAIARHLYSKSTHPGVAGGDLFVVLFELRGGLNDGGRVLGLFKTEVTERFLVVDDATTDLSITGLSGIDPRQLQKAALVFDHDGTVVALERGKSRTRYWLEDFLKVAPIQSDQGVATFVSSIAKLASTELKDPSAQVAFKACLAAQLTPGATPSVVDLLDLSASFVGQDSIEDMAERIETELGYKVDRETIADVRQIRRSLNATLRSTPISPGVDLVFSKGVTPSSIEISQPDGTDAIHIVIKLEGSR</sequence>
<organism evidence="1 2">
    <name type="scientific">Stenotrophomonas maltophilia</name>
    <name type="common">Pseudomonas maltophilia</name>
    <name type="synonym">Xanthomonas maltophilia</name>
    <dbReference type="NCBI Taxonomy" id="40324"/>
    <lineage>
        <taxon>Bacteria</taxon>
        <taxon>Pseudomonadati</taxon>
        <taxon>Pseudomonadota</taxon>
        <taxon>Gammaproteobacteria</taxon>
        <taxon>Lysobacterales</taxon>
        <taxon>Lysobacteraceae</taxon>
        <taxon>Stenotrophomonas</taxon>
        <taxon>Stenotrophomonas maltophilia group</taxon>
    </lineage>
</organism>
<dbReference type="GO" id="GO:0009295">
    <property type="term" value="C:nucleoid"/>
    <property type="evidence" value="ECO:0007669"/>
    <property type="project" value="InterPro"/>
</dbReference>
<name>A0A1A6XRF4_STEMA</name>
<dbReference type="AlphaFoldDB" id="A0A1A6XRF4"/>
<reference evidence="1 2" key="1">
    <citation type="submission" date="2016-05" db="EMBL/GenBank/DDBJ databases">
        <title>Draft Genome Sequences of Stenotrophomonas maltophilia Strains Sm32COP, Sm41DVV, Sm46PAILV, SmF3, SmF22, SmSOFb1 and SmCVFa1, Isolated from Different Manures, in France.</title>
        <authorList>
            <person name="Nazaret S."/>
            <person name="Bodilis J."/>
        </authorList>
    </citation>
    <scope>NUCLEOTIDE SEQUENCE [LARGE SCALE GENOMIC DNA]</scope>
    <source>
        <strain evidence="1 2">Sm46PAILV</strain>
    </source>
</reference>
<protein>
    <recommendedName>
        <fullName evidence="3">Nucleoid-associated protein</fullName>
    </recommendedName>
</protein>